<dbReference type="InterPro" id="IPR008778">
    <property type="entry name" value="Pirin_C_dom"/>
</dbReference>
<evidence type="ECO:0000259" key="3">
    <source>
        <dbReference type="Pfam" id="PF02678"/>
    </source>
</evidence>
<feature type="domain" description="Pirin N-terminal" evidence="3">
    <location>
        <begin position="24"/>
        <end position="120"/>
    </location>
</feature>
<comment type="caution">
    <text evidence="5">The sequence shown here is derived from an EMBL/GenBank/DDBJ whole genome shotgun (WGS) entry which is preliminary data.</text>
</comment>
<proteinExistence type="inferred from homology"/>
<reference evidence="5 6" key="1">
    <citation type="submission" date="2024-02" db="EMBL/GenBank/DDBJ databases">
        <authorList>
            <person name="Saticioglu I.B."/>
        </authorList>
    </citation>
    <scope>NUCLEOTIDE SEQUENCE [LARGE SCALE GENOMIC DNA]</scope>
    <source>
        <strain evidence="5 6">Mu-80</strain>
    </source>
</reference>
<evidence type="ECO:0000256" key="2">
    <source>
        <dbReference type="RuleBase" id="RU003457"/>
    </source>
</evidence>
<evidence type="ECO:0000259" key="4">
    <source>
        <dbReference type="Pfam" id="PF05726"/>
    </source>
</evidence>
<dbReference type="InterPro" id="IPR014710">
    <property type="entry name" value="RmlC-like_jellyroll"/>
</dbReference>
<protein>
    <submittedName>
        <fullName evidence="5">Pirin family protein</fullName>
    </submittedName>
</protein>
<dbReference type="InterPro" id="IPR011051">
    <property type="entry name" value="RmlC_Cupin_sf"/>
</dbReference>
<feature type="domain" description="Pirin C-terminal" evidence="4">
    <location>
        <begin position="177"/>
        <end position="274"/>
    </location>
</feature>
<dbReference type="Pfam" id="PF05726">
    <property type="entry name" value="Pirin_C"/>
    <property type="match status" value="1"/>
</dbReference>
<keyword evidence="6" id="KW-1185">Reference proteome</keyword>
<dbReference type="CDD" id="cd02247">
    <property type="entry name" value="cupin_pirin_C"/>
    <property type="match status" value="1"/>
</dbReference>
<comment type="similarity">
    <text evidence="1 2">Belongs to the pirin family.</text>
</comment>
<dbReference type="EMBL" id="JBBDGM010000014">
    <property type="protein sequence ID" value="MEJ1089510.1"/>
    <property type="molecule type" value="Genomic_DNA"/>
</dbReference>
<gene>
    <name evidence="5" type="ORF">WDU99_14430</name>
</gene>
<dbReference type="PIRSF" id="PIRSF006232">
    <property type="entry name" value="Pirin"/>
    <property type="match status" value="1"/>
</dbReference>
<evidence type="ECO:0000313" key="5">
    <source>
        <dbReference type="EMBL" id="MEJ1089510.1"/>
    </source>
</evidence>
<dbReference type="RefSeq" id="WP_337333156.1">
    <property type="nucleotide sequence ID" value="NZ_JBBDGM010000014.1"/>
</dbReference>
<name>A0ABU8LDT6_9MICO</name>
<accession>A0ABU8LDT6</accession>
<sequence length="307" mass="33365">MHGPRSILLEPRKVPLGGVRDMDVKRILPDRELPTIGPWCFLDRFGPNDVQMRLFPHPHTGLQILTWPLVGGIHHRDSVNSDVVAERGQMNLMTSGGGVSHSEYSVGDGPVTLDALQFWIALPEASCTGTGTFEQHSDLPPVALPSDDGPAGEAVVVMGELAGVTSPATVHHPTVGAEIRLEAETRLSIPLHIGFEHAVLVVDGDAHVAAKEVPVGSMLFLGDSRDRVELYTEEGALLFLLGGAVFEEDLVMWWNFAGRNHEDVAAAREDWESQSGRFGHVVGHGDERIPAPPMPAVHFKPRRRRAA</sequence>
<dbReference type="SUPFAM" id="SSF51182">
    <property type="entry name" value="RmlC-like cupins"/>
    <property type="match status" value="1"/>
</dbReference>
<organism evidence="5 6">
    <name type="scientific">Microbacterium bandirmense</name>
    <dbReference type="NCBI Taxonomy" id="3122050"/>
    <lineage>
        <taxon>Bacteria</taxon>
        <taxon>Bacillati</taxon>
        <taxon>Actinomycetota</taxon>
        <taxon>Actinomycetes</taxon>
        <taxon>Micrococcales</taxon>
        <taxon>Microbacteriaceae</taxon>
        <taxon>Microbacterium</taxon>
    </lineage>
</organism>
<dbReference type="PANTHER" id="PTHR13903:SF8">
    <property type="entry name" value="PIRIN"/>
    <property type="match status" value="1"/>
</dbReference>
<dbReference type="PANTHER" id="PTHR13903">
    <property type="entry name" value="PIRIN-RELATED"/>
    <property type="match status" value="1"/>
</dbReference>
<dbReference type="InterPro" id="IPR012093">
    <property type="entry name" value="Pirin"/>
</dbReference>
<dbReference type="Gene3D" id="2.60.120.10">
    <property type="entry name" value="Jelly Rolls"/>
    <property type="match status" value="2"/>
</dbReference>
<evidence type="ECO:0000256" key="1">
    <source>
        <dbReference type="ARBA" id="ARBA00008416"/>
    </source>
</evidence>
<dbReference type="Proteomes" id="UP001371224">
    <property type="component" value="Unassembled WGS sequence"/>
</dbReference>
<evidence type="ECO:0000313" key="6">
    <source>
        <dbReference type="Proteomes" id="UP001371224"/>
    </source>
</evidence>
<dbReference type="InterPro" id="IPR003829">
    <property type="entry name" value="Pirin_N_dom"/>
</dbReference>
<dbReference type="Pfam" id="PF02678">
    <property type="entry name" value="Pirin"/>
    <property type="match status" value="1"/>
</dbReference>